<dbReference type="EMBL" id="OX465083">
    <property type="protein sequence ID" value="CAI9292626.1"/>
    <property type="molecule type" value="Genomic_DNA"/>
</dbReference>
<feature type="domain" description="Gnk2-homologous" evidence="4">
    <location>
        <begin position="1"/>
        <end position="67"/>
    </location>
</feature>
<organism evidence="5 6">
    <name type="scientific">Lactuca saligna</name>
    <name type="common">Willowleaf lettuce</name>
    <dbReference type="NCBI Taxonomy" id="75948"/>
    <lineage>
        <taxon>Eukaryota</taxon>
        <taxon>Viridiplantae</taxon>
        <taxon>Streptophyta</taxon>
        <taxon>Embryophyta</taxon>
        <taxon>Tracheophyta</taxon>
        <taxon>Spermatophyta</taxon>
        <taxon>Magnoliopsida</taxon>
        <taxon>eudicotyledons</taxon>
        <taxon>Gunneridae</taxon>
        <taxon>Pentapetalae</taxon>
        <taxon>asterids</taxon>
        <taxon>campanulids</taxon>
        <taxon>Asterales</taxon>
        <taxon>Asteraceae</taxon>
        <taxon>Cichorioideae</taxon>
        <taxon>Cichorieae</taxon>
        <taxon>Lactucinae</taxon>
        <taxon>Lactuca</taxon>
    </lineage>
</organism>
<sequence>MFDTDVIDVGNDGKRYGLGQCSRDLNKLDCENCLEELLMTYRRYVMNRTGWEMLGVSCGLWYDDVDNDSGLTPTPIGSNTGGGERWCKGDYVIILAFVAFLLFHWIA</sequence>
<dbReference type="InterPro" id="IPR002902">
    <property type="entry name" value="GNK2"/>
</dbReference>
<evidence type="ECO:0000259" key="4">
    <source>
        <dbReference type="PROSITE" id="PS51473"/>
    </source>
</evidence>
<dbReference type="PROSITE" id="PS51473">
    <property type="entry name" value="GNK2"/>
    <property type="match status" value="1"/>
</dbReference>
<dbReference type="Gene3D" id="3.30.430.20">
    <property type="entry name" value="Gnk2 domain, C-X8-C-X2-C motif"/>
    <property type="match status" value="1"/>
</dbReference>
<dbReference type="InterPro" id="IPR038408">
    <property type="entry name" value="GNK2_sf"/>
</dbReference>
<name>A0AA35ZHC0_LACSI</name>
<protein>
    <recommendedName>
        <fullName evidence="4">Gnk2-homologous domain-containing protein</fullName>
    </recommendedName>
</protein>
<evidence type="ECO:0000256" key="3">
    <source>
        <dbReference type="SAM" id="Phobius"/>
    </source>
</evidence>
<accession>A0AA35ZHC0</accession>
<keyword evidence="3" id="KW-1133">Transmembrane helix</keyword>
<dbReference type="Proteomes" id="UP001177003">
    <property type="component" value="Chromosome 7"/>
</dbReference>
<keyword evidence="3" id="KW-0472">Membrane</keyword>
<evidence type="ECO:0000313" key="6">
    <source>
        <dbReference type="Proteomes" id="UP001177003"/>
    </source>
</evidence>
<reference evidence="5" key="1">
    <citation type="submission" date="2023-04" db="EMBL/GenBank/DDBJ databases">
        <authorList>
            <person name="Vijverberg K."/>
            <person name="Xiong W."/>
            <person name="Schranz E."/>
        </authorList>
    </citation>
    <scope>NUCLEOTIDE SEQUENCE</scope>
</reference>
<evidence type="ECO:0000313" key="5">
    <source>
        <dbReference type="EMBL" id="CAI9292626.1"/>
    </source>
</evidence>
<gene>
    <name evidence="5" type="ORF">LSALG_LOCUS31683</name>
</gene>
<keyword evidence="3" id="KW-0812">Transmembrane</keyword>
<evidence type="ECO:0000256" key="2">
    <source>
        <dbReference type="ARBA" id="ARBA00022737"/>
    </source>
</evidence>
<dbReference type="CDD" id="cd23509">
    <property type="entry name" value="Gnk2-like"/>
    <property type="match status" value="1"/>
</dbReference>
<dbReference type="AlphaFoldDB" id="A0AA35ZHC0"/>
<keyword evidence="6" id="KW-1185">Reference proteome</keyword>
<dbReference type="Pfam" id="PF01657">
    <property type="entry name" value="Stress-antifung"/>
    <property type="match status" value="1"/>
</dbReference>
<proteinExistence type="predicted"/>
<evidence type="ECO:0000256" key="1">
    <source>
        <dbReference type="ARBA" id="ARBA00022729"/>
    </source>
</evidence>
<keyword evidence="1" id="KW-0732">Signal</keyword>
<feature type="transmembrane region" description="Helical" evidence="3">
    <location>
        <begin position="89"/>
        <end position="106"/>
    </location>
</feature>
<keyword evidence="2" id="KW-0677">Repeat</keyword>